<protein>
    <submittedName>
        <fullName evidence="2">Uncharacterized protein</fullName>
    </submittedName>
</protein>
<name>A0A8S4P7Z5_OWEFU</name>
<feature type="non-terminal residue" evidence="2">
    <location>
        <position position="1"/>
    </location>
</feature>
<proteinExistence type="predicted"/>
<dbReference type="AlphaFoldDB" id="A0A8S4P7Z5"/>
<evidence type="ECO:0000313" key="3">
    <source>
        <dbReference type="Proteomes" id="UP000749559"/>
    </source>
</evidence>
<sequence length="105" mass="11864">HTTSDDIHRVHNISSSQDNVHKSTCYMPISPNSSQGMGEGHKNQIFTSDHVKSNMPDIKLKRKERSPLTNENNDKKHKLGSPIMMESLNEYVHDTHENTAPDDNG</sequence>
<gene>
    <name evidence="2" type="ORF">OFUS_LOCUS15548</name>
</gene>
<accession>A0A8S4P7Z5</accession>
<dbReference type="Proteomes" id="UP000749559">
    <property type="component" value="Unassembled WGS sequence"/>
</dbReference>
<feature type="region of interest" description="Disordered" evidence="1">
    <location>
        <begin position="1"/>
        <end position="81"/>
    </location>
</feature>
<dbReference type="EMBL" id="CAIIXF020000007">
    <property type="protein sequence ID" value="CAH1790334.1"/>
    <property type="molecule type" value="Genomic_DNA"/>
</dbReference>
<organism evidence="2 3">
    <name type="scientific">Owenia fusiformis</name>
    <name type="common">Polychaete worm</name>
    <dbReference type="NCBI Taxonomy" id="6347"/>
    <lineage>
        <taxon>Eukaryota</taxon>
        <taxon>Metazoa</taxon>
        <taxon>Spiralia</taxon>
        <taxon>Lophotrochozoa</taxon>
        <taxon>Annelida</taxon>
        <taxon>Polychaeta</taxon>
        <taxon>Sedentaria</taxon>
        <taxon>Canalipalpata</taxon>
        <taxon>Sabellida</taxon>
        <taxon>Oweniida</taxon>
        <taxon>Oweniidae</taxon>
        <taxon>Owenia</taxon>
    </lineage>
</organism>
<evidence type="ECO:0000313" key="2">
    <source>
        <dbReference type="EMBL" id="CAH1790334.1"/>
    </source>
</evidence>
<comment type="caution">
    <text evidence="2">The sequence shown here is derived from an EMBL/GenBank/DDBJ whole genome shotgun (WGS) entry which is preliminary data.</text>
</comment>
<reference evidence="2" key="1">
    <citation type="submission" date="2022-03" db="EMBL/GenBank/DDBJ databases">
        <authorList>
            <person name="Martin C."/>
        </authorList>
    </citation>
    <scope>NUCLEOTIDE SEQUENCE</scope>
</reference>
<keyword evidence="3" id="KW-1185">Reference proteome</keyword>
<evidence type="ECO:0000256" key="1">
    <source>
        <dbReference type="SAM" id="MobiDB-lite"/>
    </source>
</evidence>